<protein>
    <submittedName>
        <fullName evidence="2">Uncharacterized protein</fullName>
    </submittedName>
</protein>
<name>A0A226D5M9_FOLCA</name>
<organism evidence="2 3">
    <name type="scientific">Folsomia candida</name>
    <name type="common">Springtail</name>
    <dbReference type="NCBI Taxonomy" id="158441"/>
    <lineage>
        <taxon>Eukaryota</taxon>
        <taxon>Metazoa</taxon>
        <taxon>Ecdysozoa</taxon>
        <taxon>Arthropoda</taxon>
        <taxon>Hexapoda</taxon>
        <taxon>Collembola</taxon>
        <taxon>Entomobryomorpha</taxon>
        <taxon>Isotomoidea</taxon>
        <taxon>Isotomidae</taxon>
        <taxon>Proisotominae</taxon>
        <taxon>Folsomia</taxon>
    </lineage>
</organism>
<reference evidence="2 3" key="1">
    <citation type="submission" date="2015-12" db="EMBL/GenBank/DDBJ databases">
        <title>The genome of Folsomia candida.</title>
        <authorList>
            <person name="Faddeeva A."/>
            <person name="Derks M.F."/>
            <person name="Anvar Y."/>
            <person name="Smit S."/>
            <person name="Van Straalen N."/>
            <person name="Roelofs D."/>
        </authorList>
    </citation>
    <scope>NUCLEOTIDE SEQUENCE [LARGE SCALE GENOMIC DNA]</scope>
    <source>
        <strain evidence="2 3">VU population</strain>
        <tissue evidence="2">Whole body</tissue>
    </source>
</reference>
<dbReference type="AlphaFoldDB" id="A0A226D5M9"/>
<feature type="chain" id="PRO_5012714155" evidence="1">
    <location>
        <begin position="30"/>
        <end position="234"/>
    </location>
</feature>
<evidence type="ECO:0000313" key="2">
    <source>
        <dbReference type="EMBL" id="OXA40184.1"/>
    </source>
</evidence>
<dbReference type="Proteomes" id="UP000198287">
    <property type="component" value="Unassembled WGS sequence"/>
</dbReference>
<evidence type="ECO:0000256" key="1">
    <source>
        <dbReference type="SAM" id="SignalP"/>
    </source>
</evidence>
<evidence type="ECO:0000313" key="3">
    <source>
        <dbReference type="Proteomes" id="UP000198287"/>
    </source>
</evidence>
<comment type="caution">
    <text evidence="2">The sequence shown here is derived from an EMBL/GenBank/DDBJ whole genome shotgun (WGS) entry which is preliminary data.</text>
</comment>
<gene>
    <name evidence="2" type="ORF">Fcan01_24828</name>
</gene>
<accession>A0A226D5M9</accession>
<feature type="signal peptide" evidence="1">
    <location>
        <begin position="1"/>
        <end position="29"/>
    </location>
</feature>
<dbReference type="EMBL" id="LNIX01000034">
    <property type="protein sequence ID" value="OXA40184.1"/>
    <property type="molecule type" value="Genomic_DNA"/>
</dbReference>
<keyword evidence="3" id="KW-1185">Reference proteome</keyword>
<proteinExistence type="predicted"/>
<keyword evidence="1" id="KW-0732">Signal</keyword>
<sequence length="234" mass="25743">MLSSTVPLILAVATLGPLAAVAQLNPTEGEPGGVSPIYYLQFILANSLKLGDSCSWSDEALRQSAFREMKRFPKNSRPYDQAFYNIVTSTVENGRTFCMAKEMLWDAGTGKKVCRWSQGGSCESPPDKQASFVRKCAQGLSCTYLKDRTECTNLSTLKYVLDAMRNNVPRDEALDGILSGKMCQCVSEEDNGLDKDKFAMTRSNGRFRRSVGRNGDDLYARAKAALFTPGAIDM</sequence>